<dbReference type="InterPro" id="IPR009097">
    <property type="entry name" value="Cyclic_Pdiesterase"/>
</dbReference>
<gene>
    <name evidence="2" type="ORF">BCR42DRAFT_316459</name>
</gene>
<keyword evidence="3" id="KW-1185">Reference proteome</keyword>
<accession>A0A1X2J051</accession>
<proteinExistence type="predicted"/>
<dbReference type="Pfam" id="PF22547">
    <property type="entry name" value="2H-SAK"/>
    <property type="match status" value="1"/>
</dbReference>
<feature type="domain" description="Swiss Army Knife 2H phosphoesterase" evidence="1">
    <location>
        <begin position="2"/>
        <end position="118"/>
    </location>
</feature>
<evidence type="ECO:0000259" key="1">
    <source>
        <dbReference type="Pfam" id="PF22547"/>
    </source>
</evidence>
<dbReference type="Proteomes" id="UP000193560">
    <property type="component" value="Unassembled WGS sequence"/>
</dbReference>
<organism evidence="2 3">
    <name type="scientific">Absidia repens</name>
    <dbReference type="NCBI Taxonomy" id="90262"/>
    <lineage>
        <taxon>Eukaryota</taxon>
        <taxon>Fungi</taxon>
        <taxon>Fungi incertae sedis</taxon>
        <taxon>Mucoromycota</taxon>
        <taxon>Mucoromycotina</taxon>
        <taxon>Mucoromycetes</taxon>
        <taxon>Mucorales</taxon>
        <taxon>Cunninghamellaceae</taxon>
        <taxon>Absidia</taxon>
    </lineage>
</organism>
<comment type="caution">
    <text evidence="2">The sequence shown here is derived from an EMBL/GenBank/DDBJ whole genome shotgun (WGS) entry which is preliminary data.</text>
</comment>
<dbReference type="SUPFAM" id="SSF55144">
    <property type="entry name" value="LigT-like"/>
    <property type="match status" value="1"/>
</dbReference>
<reference evidence="2 3" key="1">
    <citation type="submission" date="2016-07" db="EMBL/GenBank/DDBJ databases">
        <title>Pervasive Adenine N6-methylation of Active Genes in Fungi.</title>
        <authorList>
            <consortium name="DOE Joint Genome Institute"/>
            <person name="Mondo S.J."/>
            <person name="Dannebaum R.O."/>
            <person name="Kuo R.C."/>
            <person name="Labutti K."/>
            <person name="Haridas S."/>
            <person name="Kuo A."/>
            <person name="Salamov A."/>
            <person name="Ahrendt S.R."/>
            <person name="Lipzen A."/>
            <person name="Sullivan W."/>
            <person name="Andreopoulos W.B."/>
            <person name="Clum A."/>
            <person name="Lindquist E."/>
            <person name="Daum C."/>
            <person name="Ramamoorthy G.K."/>
            <person name="Gryganskyi A."/>
            <person name="Culley D."/>
            <person name="Magnuson J.K."/>
            <person name="James T.Y."/>
            <person name="O'Malley M.A."/>
            <person name="Stajich J.E."/>
            <person name="Spatafora J.W."/>
            <person name="Visel A."/>
            <person name="Grigoriev I.V."/>
        </authorList>
    </citation>
    <scope>NUCLEOTIDE SEQUENCE [LARGE SCALE GENOMIC DNA]</scope>
    <source>
        <strain evidence="2 3">NRRL 1336</strain>
    </source>
</reference>
<sequence length="138" mass="15685">MQLDFNHVAPVLNAINSTYQPLLSRGEAHITVISPPEYRILSKQANITMAMLNTMARDSNIQASEFEVVCLGKVQRYKNVVYQLIVSSPSLVRLRERIFRLYYSNHGNPSFFDPHVSLQQQGKKKGGRVYGVKRMDSA</sequence>
<evidence type="ECO:0000313" key="3">
    <source>
        <dbReference type="Proteomes" id="UP000193560"/>
    </source>
</evidence>
<name>A0A1X2J051_9FUNG</name>
<dbReference type="AlphaFoldDB" id="A0A1X2J051"/>
<dbReference type="EMBL" id="MCGE01000001">
    <property type="protein sequence ID" value="ORZ25219.1"/>
    <property type="molecule type" value="Genomic_DNA"/>
</dbReference>
<dbReference type="InterPro" id="IPR054498">
    <property type="entry name" value="2H-SAK"/>
</dbReference>
<dbReference type="Gene3D" id="3.90.1140.10">
    <property type="entry name" value="Cyclic phosphodiesterase"/>
    <property type="match status" value="1"/>
</dbReference>
<protein>
    <recommendedName>
        <fullName evidence="1">Swiss Army Knife 2H phosphoesterase domain-containing protein</fullName>
    </recommendedName>
</protein>
<evidence type="ECO:0000313" key="2">
    <source>
        <dbReference type="EMBL" id="ORZ25219.1"/>
    </source>
</evidence>
<dbReference type="OrthoDB" id="5545695at2759"/>